<dbReference type="EMBL" id="JABDTM020012831">
    <property type="protein sequence ID" value="KAH0820119.1"/>
    <property type="molecule type" value="Genomic_DNA"/>
</dbReference>
<gene>
    <name evidence="2" type="ORF">GEV33_002672</name>
</gene>
<reference evidence="2" key="1">
    <citation type="journal article" date="2020" name="J Insects Food Feed">
        <title>The yellow mealworm (Tenebrio molitor) genome: a resource for the emerging insects as food and feed industry.</title>
        <authorList>
            <person name="Eriksson T."/>
            <person name="Andere A."/>
            <person name="Kelstrup H."/>
            <person name="Emery V."/>
            <person name="Picard C."/>
        </authorList>
    </citation>
    <scope>NUCLEOTIDE SEQUENCE</scope>
    <source>
        <strain evidence="2">Stoneville</strain>
        <tissue evidence="2">Whole head</tissue>
    </source>
</reference>
<evidence type="ECO:0000256" key="1">
    <source>
        <dbReference type="SAM" id="MobiDB-lite"/>
    </source>
</evidence>
<dbReference type="Proteomes" id="UP000719412">
    <property type="component" value="Unassembled WGS sequence"/>
</dbReference>
<name>A0A8J6LEN1_TENMO</name>
<proteinExistence type="predicted"/>
<comment type="caution">
    <text evidence="2">The sequence shown here is derived from an EMBL/GenBank/DDBJ whole genome shotgun (WGS) entry which is preliminary data.</text>
</comment>
<reference evidence="2" key="2">
    <citation type="submission" date="2021-08" db="EMBL/GenBank/DDBJ databases">
        <authorList>
            <person name="Eriksson T."/>
        </authorList>
    </citation>
    <scope>NUCLEOTIDE SEQUENCE</scope>
    <source>
        <strain evidence="2">Stoneville</strain>
        <tissue evidence="2">Whole head</tissue>
    </source>
</reference>
<organism evidence="2 3">
    <name type="scientific">Tenebrio molitor</name>
    <name type="common">Yellow mealworm beetle</name>
    <dbReference type="NCBI Taxonomy" id="7067"/>
    <lineage>
        <taxon>Eukaryota</taxon>
        <taxon>Metazoa</taxon>
        <taxon>Ecdysozoa</taxon>
        <taxon>Arthropoda</taxon>
        <taxon>Hexapoda</taxon>
        <taxon>Insecta</taxon>
        <taxon>Pterygota</taxon>
        <taxon>Neoptera</taxon>
        <taxon>Endopterygota</taxon>
        <taxon>Coleoptera</taxon>
        <taxon>Polyphaga</taxon>
        <taxon>Cucujiformia</taxon>
        <taxon>Tenebrionidae</taxon>
        <taxon>Tenebrio</taxon>
    </lineage>
</organism>
<feature type="region of interest" description="Disordered" evidence="1">
    <location>
        <begin position="77"/>
        <end position="98"/>
    </location>
</feature>
<keyword evidence="3" id="KW-1185">Reference proteome</keyword>
<evidence type="ECO:0000313" key="2">
    <source>
        <dbReference type="EMBL" id="KAH0820119.1"/>
    </source>
</evidence>
<evidence type="ECO:0000313" key="3">
    <source>
        <dbReference type="Proteomes" id="UP000719412"/>
    </source>
</evidence>
<accession>A0A8J6LEN1</accession>
<dbReference type="AlphaFoldDB" id="A0A8J6LEN1"/>
<protein>
    <submittedName>
        <fullName evidence="2">Uncharacterized protein</fullName>
    </submittedName>
</protein>
<sequence>MVKLRRIRKKNDEDLAKLVINVKQSRVVRINRCEPNEVEWIDINPCPLPEVNIKVPNLTNLVNMYLIRDDRDLVKRRKTSEGASLRDSLPLQRKSGRVTPPAEFLTEATVIPPLLEERVEEQPVAEVHVIADTLQLPTETQVPEPLLASTPVIRKETEIAQKTVEEVMHVTVEELAVSPRKKRKLADMEPQFEKELDFITLPTDLPSGELTVSALTIAQQTVDSVPVPVVTEQSRQQDIVHKVFIKGRCTLEEVSQRPINKLNIARAFNDILVLCRYNYVQLISEGKSSELKFIERGFKMNR</sequence>